<accession>A0ABV5SEJ0</accession>
<organism evidence="2 3">
    <name type="scientific">Nonomuraea helvata</name>
    <dbReference type="NCBI Taxonomy" id="37484"/>
    <lineage>
        <taxon>Bacteria</taxon>
        <taxon>Bacillati</taxon>
        <taxon>Actinomycetota</taxon>
        <taxon>Actinomycetes</taxon>
        <taxon>Streptosporangiales</taxon>
        <taxon>Streptosporangiaceae</taxon>
        <taxon>Nonomuraea</taxon>
    </lineage>
</organism>
<evidence type="ECO:0000259" key="1">
    <source>
        <dbReference type="Pfam" id="PF00296"/>
    </source>
</evidence>
<evidence type="ECO:0000313" key="2">
    <source>
        <dbReference type="EMBL" id="MFB9629394.1"/>
    </source>
</evidence>
<reference evidence="2 3" key="1">
    <citation type="submission" date="2024-09" db="EMBL/GenBank/DDBJ databases">
        <authorList>
            <person name="Sun Q."/>
            <person name="Mori K."/>
        </authorList>
    </citation>
    <scope>NUCLEOTIDE SEQUENCE [LARGE SCALE GENOMIC DNA]</scope>
    <source>
        <strain evidence="2 3">JCM 3143</strain>
    </source>
</reference>
<dbReference type="SUPFAM" id="SSF51679">
    <property type="entry name" value="Bacterial luciferase-like"/>
    <property type="match status" value="1"/>
</dbReference>
<dbReference type="Pfam" id="PF00296">
    <property type="entry name" value="Bac_luciferase"/>
    <property type="match status" value="1"/>
</dbReference>
<protein>
    <submittedName>
        <fullName evidence="2">LLM class flavin-dependent oxidoreductase</fullName>
    </submittedName>
</protein>
<dbReference type="EMBL" id="JBHMBW010000056">
    <property type="protein sequence ID" value="MFB9629394.1"/>
    <property type="molecule type" value="Genomic_DNA"/>
</dbReference>
<comment type="caution">
    <text evidence="2">The sequence shown here is derived from an EMBL/GenBank/DDBJ whole genome shotgun (WGS) entry which is preliminary data.</text>
</comment>
<dbReference type="RefSeq" id="WP_344987414.1">
    <property type="nucleotide sequence ID" value="NZ_BAAAXV010000001.1"/>
</dbReference>
<dbReference type="Proteomes" id="UP001589532">
    <property type="component" value="Unassembled WGS sequence"/>
</dbReference>
<dbReference type="Gene3D" id="3.20.20.30">
    <property type="entry name" value="Luciferase-like domain"/>
    <property type="match status" value="1"/>
</dbReference>
<proteinExistence type="predicted"/>
<sequence>MPRQFCFGANLYIPGDRAVWVAKCRDAERSRYDVISIADHVGLPPCFPALVLAAENTERIHLNTLVLNAAFYNPALLAREAAGTDQFTDGRLEIGLGAAGRRIAGQAGGRGGLYAW</sequence>
<dbReference type="InterPro" id="IPR011251">
    <property type="entry name" value="Luciferase-like_dom"/>
</dbReference>
<name>A0ABV5SEJ0_9ACTN</name>
<feature type="domain" description="Luciferase-like" evidence="1">
    <location>
        <begin position="24"/>
        <end position="104"/>
    </location>
</feature>
<keyword evidence="3" id="KW-1185">Reference proteome</keyword>
<dbReference type="InterPro" id="IPR036661">
    <property type="entry name" value="Luciferase-like_sf"/>
</dbReference>
<gene>
    <name evidence="2" type="ORF">ACFFSA_40510</name>
</gene>
<evidence type="ECO:0000313" key="3">
    <source>
        <dbReference type="Proteomes" id="UP001589532"/>
    </source>
</evidence>